<keyword evidence="5" id="KW-1278">Translocase</keyword>
<evidence type="ECO:0000256" key="2">
    <source>
        <dbReference type="ARBA" id="ARBA00022692"/>
    </source>
</evidence>
<dbReference type="RefSeq" id="WP_277859745.1">
    <property type="nucleotide sequence ID" value="NZ_JARRAG010000001.1"/>
</dbReference>
<comment type="catalytic activity">
    <reaction evidence="5">
        <text>a quinone + NADH + 5 H(+)(in) = a quinol + NAD(+) + 4 H(+)(out)</text>
        <dbReference type="Rhea" id="RHEA:57888"/>
        <dbReference type="ChEBI" id="CHEBI:15378"/>
        <dbReference type="ChEBI" id="CHEBI:24646"/>
        <dbReference type="ChEBI" id="CHEBI:57540"/>
        <dbReference type="ChEBI" id="CHEBI:57945"/>
        <dbReference type="ChEBI" id="CHEBI:132124"/>
    </reaction>
</comment>
<feature type="transmembrane region" description="Helical" evidence="5">
    <location>
        <begin position="287"/>
        <end position="304"/>
    </location>
</feature>
<dbReference type="InterPro" id="IPR001750">
    <property type="entry name" value="ND/Mrp_TM"/>
</dbReference>
<feature type="transmembrane region" description="Helical" evidence="5">
    <location>
        <begin position="139"/>
        <end position="156"/>
    </location>
</feature>
<feature type="transmembrane region" description="Helical" evidence="5">
    <location>
        <begin position="418"/>
        <end position="440"/>
    </location>
</feature>
<evidence type="ECO:0000313" key="8">
    <source>
        <dbReference type="EMBL" id="MDG3003394.1"/>
    </source>
</evidence>
<dbReference type="InterPro" id="IPR010096">
    <property type="entry name" value="NADH-Q_OxRdtase_suN/2"/>
</dbReference>
<comment type="similarity">
    <text evidence="5">Belongs to the complex I subunit 2 family.</text>
</comment>
<dbReference type="Proteomes" id="UP001216907">
    <property type="component" value="Unassembled WGS sequence"/>
</dbReference>
<organism evidence="8 9">
    <name type="scientific">Paludisphaera mucosa</name>
    <dbReference type="NCBI Taxonomy" id="3030827"/>
    <lineage>
        <taxon>Bacteria</taxon>
        <taxon>Pseudomonadati</taxon>
        <taxon>Planctomycetota</taxon>
        <taxon>Planctomycetia</taxon>
        <taxon>Isosphaerales</taxon>
        <taxon>Isosphaeraceae</taxon>
        <taxon>Paludisphaera</taxon>
    </lineage>
</organism>
<keyword evidence="5" id="KW-0830">Ubiquinone</keyword>
<keyword evidence="4 5" id="KW-0472">Membrane</keyword>
<keyword evidence="5" id="KW-1003">Cell membrane</keyword>
<comment type="subunit">
    <text evidence="5">NDH-1 is composed of 14 different subunits. Subunits NuoA, H, J, K, L, M, N constitute the membrane sector of the complex.</text>
</comment>
<keyword evidence="5" id="KW-0813">Transport</keyword>
<feature type="transmembrane region" description="Helical" evidence="5">
    <location>
        <begin position="316"/>
        <end position="337"/>
    </location>
</feature>
<feature type="transmembrane region" description="Helical" evidence="5">
    <location>
        <begin position="377"/>
        <end position="398"/>
    </location>
</feature>
<reference evidence="8 9" key="1">
    <citation type="submission" date="2023-03" db="EMBL/GenBank/DDBJ databases">
        <title>Paludisphaera mucosa sp. nov. a novel planctomycete from northern fen.</title>
        <authorList>
            <person name="Ivanova A."/>
        </authorList>
    </citation>
    <scope>NUCLEOTIDE SEQUENCE [LARGE SCALE GENOMIC DNA]</scope>
    <source>
        <strain evidence="8 9">Pla2</strain>
    </source>
</reference>
<feature type="transmembrane region" description="Helical" evidence="5">
    <location>
        <begin position="460"/>
        <end position="480"/>
    </location>
</feature>
<comment type="caution">
    <text evidence="8">The sequence shown here is derived from an EMBL/GenBank/DDBJ whole genome shotgun (WGS) entry which is preliminary data.</text>
</comment>
<sequence>MNVYLLDYRDFWCVAPALALAFWGFVVVAADLARFHRLDAAARRLALGRLTLTGVGIALGFASILLGIDSLAQSDSPRLEWIFGPSLGTYFARTDGLIFVGTLARGLPTDVLNVLFLVLLGMVVWMSTAYAFTDDLGEYFALLLWATVGMMLLAASEELATLFIALETMTICLYLMAGFEKTRRRSPEAGLKYFVYGSVSSALFLYGLSFVYGLTGTTYFDAVGRVLMSGPSPAGLAGNLVGGAALLLMLVGFGFKIAAVPFHSWAPDVYEGAPAPVAAWIATGSKIASFVALLKVFLHALGGWSHPSKEVMGPGWLGVVIVMAAATMTYGNFAALAQKNFKRMLAYSSIAHAGYLLVGVAAASVSAEGPSAAGAVLYYLVVYAFANVGAFAVAAWLARDRGDDTIGDLDGLSRRSPILALCIVVLMLSLIGVPPFGGFFGKLYIFMEALRQGPSGSRIVLTWLVALGLFNSVVSAFYYVRVLKAIYLREPKGKPLQPAEAALAWPIALSAVVVTALGVAPGPLVDVMKSIAQPMLTAARLETPAAAAADVRPRPVAWAPPSRTE</sequence>
<evidence type="ECO:0000313" key="9">
    <source>
        <dbReference type="Proteomes" id="UP001216907"/>
    </source>
</evidence>
<accession>A0ABT6F7I4</accession>
<evidence type="ECO:0000256" key="4">
    <source>
        <dbReference type="ARBA" id="ARBA00023136"/>
    </source>
</evidence>
<comment type="function">
    <text evidence="5">NDH-1 shuttles electrons from NADH, via FMN and iron-sulfur (Fe-S) centers, to quinones in the respiratory chain. The immediate electron acceptor for the enzyme in this species is believed to be ubiquinone. Couples the redox reaction to proton translocation (for every two electrons transferred, four hydrogen ions are translocated across the cytoplasmic membrane), and thus conserves the redox energy in a proton gradient.</text>
</comment>
<evidence type="ECO:0000256" key="5">
    <source>
        <dbReference type="HAMAP-Rule" id="MF_00445"/>
    </source>
</evidence>
<feature type="transmembrane region" description="Helical" evidence="5">
    <location>
        <begin position="234"/>
        <end position="255"/>
    </location>
</feature>
<gene>
    <name evidence="5" type="primary">nuoN</name>
    <name evidence="8" type="ORF">PZE19_06425</name>
</gene>
<feature type="transmembrane region" description="Helical" evidence="5">
    <location>
        <begin position="344"/>
        <end position="365"/>
    </location>
</feature>
<dbReference type="Pfam" id="PF00361">
    <property type="entry name" value="Proton_antipo_M"/>
    <property type="match status" value="1"/>
</dbReference>
<keyword evidence="5" id="KW-0520">NAD</keyword>
<dbReference type="HAMAP" id="MF_00445">
    <property type="entry name" value="NDH1_NuoN_1"/>
    <property type="match status" value="1"/>
</dbReference>
<dbReference type="NCBIfam" id="TIGR01770">
    <property type="entry name" value="NDH_I_N"/>
    <property type="match status" value="1"/>
</dbReference>
<name>A0ABT6F7I4_9BACT</name>
<feature type="transmembrane region" description="Helical" evidence="5">
    <location>
        <begin position="111"/>
        <end position="132"/>
    </location>
</feature>
<proteinExistence type="inferred from homology"/>
<keyword evidence="5" id="KW-0874">Quinone</keyword>
<dbReference type="EMBL" id="JARRAG010000001">
    <property type="protein sequence ID" value="MDG3003394.1"/>
    <property type="molecule type" value="Genomic_DNA"/>
</dbReference>
<feature type="transmembrane region" description="Helical" evidence="5">
    <location>
        <begin position="191"/>
        <end position="214"/>
    </location>
</feature>
<comment type="subcellular location">
    <subcellularLocation>
        <location evidence="5">Cell membrane</location>
        <topology evidence="5">Multi-pass membrane protein</topology>
    </subcellularLocation>
    <subcellularLocation>
        <location evidence="1">Endomembrane system</location>
        <topology evidence="1">Multi-pass membrane protein</topology>
    </subcellularLocation>
    <subcellularLocation>
        <location evidence="6">Membrane</location>
        <topology evidence="6">Multi-pass membrane protein</topology>
    </subcellularLocation>
</comment>
<feature type="transmembrane region" description="Helical" evidence="5">
    <location>
        <begin position="12"/>
        <end position="33"/>
    </location>
</feature>
<dbReference type="EC" id="7.1.1.-" evidence="5"/>
<feature type="domain" description="NADH:quinone oxidoreductase/Mrp antiporter transmembrane" evidence="7">
    <location>
        <begin position="156"/>
        <end position="453"/>
    </location>
</feature>
<dbReference type="PANTHER" id="PTHR22773">
    <property type="entry name" value="NADH DEHYDROGENASE"/>
    <property type="match status" value="1"/>
</dbReference>
<protein>
    <recommendedName>
        <fullName evidence="5">NADH-quinone oxidoreductase subunit N</fullName>
        <ecNumber evidence="5">7.1.1.-</ecNumber>
    </recommendedName>
    <alternativeName>
        <fullName evidence="5">NADH dehydrogenase I subunit N</fullName>
    </alternativeName>
    <alternativeName>
        <fullName evidence="5">NDH-1 subunit N</fullName>
    </alternativeName>
</protein>
<evidence type="ECO:0000259" key="7">
    <source>
        <dbReference type="Pfam" id="PF00361"/>
    </source>
</evidence>
<feature type="transmembrane region" description="Helical" evidence="5">
    <location>
        <begin position="501"/>
        <end position="520"/>
    </location>
</feature>
<keyword evidence="3 5" id="KW-1133">Transmembrane helix</keyword>
<feature type="transmembrane region" description="Helical" evidence="5">
    <location>
        <begin position="45"/>
        <end position="68"/>
    </location>
</feature>
<keyword evidence="9" id="KW-1185">Reference proteome</keyword>
<evidence type="ECO:0000256" key="1">
    <source>
        <dbReference type="ARBA" id="ARBA00004127"/>
    </source>
</evidence>
<evidence type="ECO:0000256" key="6">
    <source>
        <dbReference type="RuleBase" id="RU000320"/>
    </source>
</evidence>
<evidence type="ECO:0000256" key="3">
    <source>
        <dbReference type="ARBA" id="ARBA00022989"/>
    </source>
</evidence>
<keyword evidence="2 5" id="KW-0812">Transmembrane</keyword>